<feature type="transmembrane region" description="Helical" evidence="4">
    <location>
        <begin position="213"/>
        <end position="232"/>
    </location>
</feature>
<evidence type="ECO:0000313" key="7">
    <source>
        <dbReference type="Proteomes" id="UP001156690"/>
    </source>
</evidence>
<proteinExistence type="predicted"/>
<dbReference type="Gene3D" id="1.20.1250.20">
    <property type="entry name" value="MFS general substrate transporter like domains"/>
    <property type="match status" value="1"/>
</dbReference>
<sequence>MGGLADKYGKRRTYLVSLFTNMVGCIVLLVSYDFSFLLMSSFILGASRALYSGTLDALFYDSFQHQAGDGTFHSALAKVNVMITFGLAIGSLIGGVLPDVISGLGASFSSVYDLNILTVIIGNVLLLAGTIWVIPNQKQLTRIDPSIAVSSAQSNLQTIKSAFTHCVIKRLMQTTLVLGMVLSAAENHWQPYLARIIEDTGYGITMFGVVSSLYFLMSAVASLGSITLLTWFNGSHRMLMLVTRCMAGVLFFLLAHTTSFLGFLVCYLGFFFLFTLGHNSESVLLNDNTSEEVRSTILSVSSFVVTIGGVVSSLVFGFISEHYGIPLSWQLSGILLVVSSFVLLFIPRSNIG</sequence>
<dbReference type="InterPro" id="IPR020846">
    <property type="entry name" value="MFS_dom"/>
</dbReference>
<gene>
    <name evidence="6" type="ORF">GCM10007932_57680</name>
</gene>
<keyword evidence="7" id="KW-1185">Reference proteome</keyword>
<dbReference type="PANTHER" id="PTHR23530">
    <property type="entry name" value="TRANSPORT PROTEIN-RELATED"/>
    <property type="match status" value="1"/>
</dbReference>
<evidence type="ECO:0000256" key="1">
    <source>
        <dbReference type="ARBA" id="ARBA00022692"/>
    </source>
</evidence>
<accession>A0AAV5P0S3</accession>
<name>A0AAV5P0S3_9VIBR</name>
<dbReference type="GO" id="GO:0022857">
    <property type="term" value="F:transmembrane transporter activity"/>
    <property type="evidence" value="ECO:0007669"/>
    <property type="project" value="InterPro"/>
</dbReference>
<dbReference type="InterPro" id="IPR053160">
    <property type="entry name" value="MFS_DHA3_Transporter"/>
</dbReference>
<dbReference type="AlphaFoldDB" id="A0AAV5P0S3"/>
<dbReference type="Proteomes" id="UP001156690">
    <property type="component" value="Unassembled WGS sequence"/>
</dbReference>
<dbReference type="PANTHER" id="PTHR23530:SF1">
    <property type="entry name" value="PERMEASE, MAJOR FACILITATOR SUPERFAMILY-RELATED"/>
    <property type="match status" value="1"/>
</dbReference>
<organism evidence="6 7">
    <name type="scientific">Vibrio penaeicida</name>
    <dbReference type="NCBI Taxonomy" id="104609"/>
    <lineage>
        <taxon>Bacteria</taxon>
        <taxon>Pseudomonadati</taxon>
        <taxon>Pseudomonadota</taxon>
        <taxon>Gammaproteobacteria</taxon>
        <taxon>Vibrionales</taxon>
        <taxon>Vibrionaceae</taxon>
        <taxon>Vibrio</taxon>
    </lineage>
</organism>
<dbReference type="EMBL" id="BSNX01000075">
    <property type="protein sequence ID" value="GLQ76405.1"/>
    <property type="molecule type" value="Genomic_DNA"/>
</dbReference>
<feature type="transmembrane region" description="Helical" evidence="4">
    <location>
        <begin position="12"/>
        <end position="30"/>
    </location>
</feature>
<dbReference type="Pfam" id="PF07690">
    <property type="entry name" value="MFS_1"/>
    <property type="match status" value="1"/>
</dbReference>
<evidence type="ECO:0000256" key="4">
    <source>
        <dbReference type="SAM" id="Phobius"/>
    </source>
</evidence>
<comment type="caution">
    <text evidence="6">The sequence shown here is derived from an EMBL/GenBank/DDBJ whole genome shotgun (WGS) entry which is preliminary data.</text>
</comment>
<keyword evidence="1 4" id="KW-0812">Transmembrane</keyword>
<protein>
    <recommendedName>
        <fullName evidence="5">Major facilitator superfamily (MFS) profile domain-containing protein</fullName>
    </recommendedName>
</protein>
<evidence type="ECO:0000256" key="3">
    <source>
        <dbReference type="ARBA" id="ARBA00023136"/>
    </source>
</evidence>
<dbReference type="PROSITE" id="PS50850">
    <property type="entry name" value="MFS"/>
    <property type="match status" value="1"/>
</dbReference>
<keyword evidence="3 4" id="KW-0472">Membrane</keyword>
<feature type="transmembrane region" description="Helical" evidence="4">
    <location>
        <begin position="325"/>
        <end position="346"/>
    </location>
</feature>
<evidence type="ECO:0000259" key="5">
    <source>
        <dbReference type="PROSITE" id="PS50850"/>
    </source>
</evidence>
<feature type="transmembrane region" description="Helical" evidence="4">
    <location>
        <begin position="81"/>
        <end position="108"/>
    </location>
</feature>
<feature type="domain" description="Major facilitator superfamily (MFS) profile" evidence="5">
    <location>
        <begin position="1"/>
        <end position="350"/>
    </location>
</feature>
<dbReference type="InterPro" id="IPR036259">
    <property type="entry name" value="MFS_trans_sf"/>
</dbReference>
<feature type="transmembrane region" description="Helical" evidence="4">
    <location>
        <begin position="252"/>
        <end position="276"/>
    </location>
</feature>
<feature type="transmembrane region" description="Helical" evidence="4">
    <location>
        <begin position="297"/>
        <end position="319"/>
    </location>
</feature>
<reference evidence="7" key="1">
    <citation type="journal article" date="2019" name="Int. J. Syst. Evol. Microbiol.">
        <title>The Global Catalogue of Microorganisms (GCM) 10K type strain sequencing project: providing services to taxonomists for standard genome sequencing and annotation.</title>
        <authorList>
            <consortium name="The Broad Institute Genomics Platform"/>
            <consortium name="The Broad Institute Genome Sequencing Center for Infectious Disease"/>
            <person name="Wu L."/>
            <person name="Ma J."/>
        </authorList>
    </citation>
    <scope>NUCLEOTIDE SEQUENCE [LARGE SCALE GENOMIC DNA]</scope>
    <source>
        <strain evidence="7">NBRC 15640</strain>
    </source>
</reference>
<keyword evidence="2 4" id="KW-1133">Transmembrane helix</keyword>
<evidence type="ECO:0000313" key="6">
    <source>
        <dbReference type="EMBL" id="GLQ76405.1"/>
    </source>
</evidence>
<feature type="transmembrane region" description="Helical" evidence="4">
    <location>
        <begin position="114"/>
        <end position="134"/>
    </location>
</feature>
<dbReference type="SUPFAM" id="SSF103473">
    <property type="entry name" value="MFS general substrate transporter"/>
    <property type="match status" value="1"/>
</dbReference>
<feature type="transmembrane region" description="Helical" evidence="4">
    <location>
        <begin position="36"/>
        <end position="60"/>
    </location>
</feature>
<dbReference type="InterPro" id="IPR011701">
    <property type="entry name" value="MFS"/>
</dbReference>
<evidence type="ECO:0000256" key="2">
    <source>
        <dbReference type="ARBA" id="ARBA00022989"/>
    </source>
</evidence>